<dbReference type="Proteomes" id="UP000317171">
    <property type="component" value="Chromosome"/>
</dbReference>
<keyword evidence="2" id="KW-0812">Transmembrane</keyword>
<organism evidence="3 4">
    <name type="scientific">Gimesia alba</name>
    <dbReference type="NCBI Taxonomy" id="2527973"/>
    <lineage>
        <taxon>Bacteria</taxon>
        <taxon>Pseudomonadati</taxon>
        <taxon>Planctomycetota</taxon>
        <taxon>Planctomycetia</taxon>
        <taxon>Planctomycetales</taxon>
        <taxon>Planctomycetaceae</taxon>
        <taxon>Gimesia</taxon>
    </lineage>
</organism>
<keyword evidence="2" id="KW-1133">Transmembrane helix</keyword>
<evidence type="ECO:0000313" key="4">
    <source>
        <dbReference type="Proteomes" id="UP000317171"/>
    </source>
</evidence>
<feature type="compositionally biased region" description="Basic and acidic residues" evidence="1">
    <location>
        <begin position="149"/>
        <end position="159"/>
    </location>
</feature>
<feature type="region of interest" description="Disordered" evidence="1">
    <location>
        <begin position="120"/>
        <end position="159"/>
    </location>
</feature>
<feature type="transmembrane region" description="Helical" evidence="2">
    <location>
        <begin position="72"/>
        <end position="94"/>
    </location>
</feature>
<dbReference type="KEGG" id="gaz:Pan241w_53000"/>
<feature type="transmembrane region" description="Helical" evidence="2">
    <location>
        <begin position="12"/>
        <end position="29"/>
    </location>
</feature>
<accession>A0A517RMS2</accession>
<dbReference type="AlphaFoldDB" id="A0A517RMS2"/>
<protein>
    <submittedName>
        <fullName evidence="3">Uncharacterized protein</fullName>
    </submittedName>
</protein>
<gene>
    <name evidence="3" type="ORF">Pan241w_53000</name>
</gene>
<keyword evidence="4" id="KW-1185">Reference proteome</keyword>
<evidence type="ECO:0000313" key="3">
    <source>
        <dbReference type="EMBL" id="QDT45181.1"/>
    </source>
</evidence>
<evidence type="ECO:0000256" key="2">
    <source>
        <dbReference type="SAM" id="Phobius"/>
    </source>
</evidence>
<dbReference type="EMBL" id="CP036269">
    <property type="protein sequence ID" value="QDT45181.1"/>
    <property type="molecule type" value="Genomic_DNA"/>
</dbReference>
<proteinExistence type="predicted"/>
<evidence type="ECO:0000256" key="1">
    <source>
        <dbReference type="SAM" id="MobiDB-lite"/>
    </source>
</evidence>
<sequence>MDSLFSDTDLFSLLFPALIFLYVGQLCVKSNSKADLWSKRIASFLFVLMIGVEILTGDVIDPYQFGGTVTTALVVAGMALGLCWILLPILFSLYEQTIGAGVERLRSFLRKRRERLQEKKLEQERKRSQKEREAELRRRKPEQEQQQQEAERRKQYQEDQQRRREEVRLQCQLLYDQHALELRDKLKPERLEAYFHEYLSDQYSAEMVEKRGELLKEMIAQSLGREPNGQTNFNSLQEIALYFREQRIEIEKLEYDPITLQTIQASLSAQEEGLIRAFLSRNH</sequence>
<name>A0A517RMS2_9PLAN</name>
<reference evidence="3 4" key="1">
    <citation type="submission" date="2019-02" db="EMBL/GenBank/DDBJ databases">
        <title>Deep-cultivation of Planctomycetes and their phenomic and genomic characterization uncovers novel biology.</title>
        <authorList>
            <person name="Wiegand S."/>
            <person name="Jogler M."/>
            <person name="Boedeker C."/>
            <person name="Pinto D."/>
            <person name="Vollmers J."/>
            <person name="Rivas-Marin E."/>
            <person name="Kohn T."/>
            <person name="Peeters S.H."/>
            <person name="Heuer A."/>
            <person name="Rast P."/>
            <person name="Oberbeckmann S."/>
            <person name="Bunk B."/>
            <person name="Jeske O."/>
            <person name="Meyerdierks A."/>
            <person name="Storesund J.E."/>
            <person name="Kallscheuer N."/>
            <person name="Luecker S."/>
            <person name="Lage O.M."/>
            <person name="Pohl T."/>
            <person name="Merkel B.J."/>
            <person name="Hornburger P."/>
            <person name="Mueller R.-W."/>
            <person name="Bruemmer F."/>
            <person name="Labrenz M."/>
            <person name="Spormann A.M."/>
            <person name="Op den Camp H."/>
            <person name="Overmann J."/>
            <person name="Amann R."/>
            <person name="Jetten M.S.M."/>
            <person name="Mascher T."/>
            <person name="Medema M.H."/>
            <person name="Devos D.P."/>
            <person name="Kaster A.-K."/>
            <person name="Ovreas L."/>
            <person name="Rohde M."/>
            <person name="Galperin M.Y."/>
            <person name="Jogler C."/>
        </authorList>
    </citation>
    <scope>NUCLEOTIDE SEQUENCE [LARGE SCALE GENOMIC DNA]</scope>
    <source>
        <strain evidence="3 4">Pan241w</strain>
    </source>
</reference>
<feature type="transmembrane region" description="Helical" evidence="2">
    <location>
        <begin position="41"/>
        <end position="60"/>
    </location>
</feature>
<feature type="compositionally biased region" description="Basic and acidic residues" evidence="1">
    <location>
        <begin position="120"/>
        <end position="136"/>
    </location>
</feature>
<keyword evidence="2" id="KW-0472">Membrane</keyword>